<dbReference type="GeneID" id="101506677"/>
<name>A0A1S2YSJ3_CICAR</name>
<dbReference type="Pfam" id="PF07714">
    <property type="entry name" value="PK_Tyr_Ser-Thr"/>
    <property type="match status" value="1"/>
</dbReference>
<dbReference type="InterPro" id="IPR056561">
    <property type="entry name" value="NFP_LYK_LysM1"/>
</dbReference>
<keyword evidence="4" id="KW-1185">Reference proteome</keyword>
<dbReference type="OrthoDB" id="1668230at2759"/>
<dbReference type="Pfam" id="PF23457">
    <property type="entry name" value="LysM2_NFP"/>
    <property type="match status" value="1"/>
</dbReference>
<keyword evidence="1" id="KW-1133">Transmembrane helix</keyword>
<evidence type="ECO:0000256" key="2">
    <source>
        <dbReference type="SAM" id="SignalP"/>
    </source>
</evidence>
<dbReference type="PaxDb" id="3827-XP_004509233.1"/>
<accession>A0A1S2YSJ3</accession>
<evidence type="ECO:0000313" key="4">
    <source>
        <dbReference type="Proteomes" id="UP000087171"/>
    </source>
</evidence>
<dbReference type="InterPro" id="IPR011009">
    <property type="entry name" value="Kinase-like_dom_sf"/>
</dbReference>
<dbReference type="Proteomes" id="UP000087171">
    <property type="component" value="Chromosome Ca7"/>
</dbReference>
<dbReference type="PANTHER" id="PTHR45927:SF2">
    <property type="entry name" value="SERINE_THREONINE RECEPTOR-LIKE KINASE NFP"/>
    <property type="match status" value="1"/>
</dbReference>
<dbReference type="Gene3D" id="3.30.200.20">
    <property type="entry name" value="Phosphorylase Kinase, domain 1"/>
    <property type="match status" value="1"/>
</dbReference>
<dbReference type="InterPro" id="IPR059143">
    <property type="entry name" value="NFP_LysM2"/>
</dbReference>
<dbReference type="STRING" id="3827.A0A1S2YSJ3"/>
<feature type="transmembrane region" description="Helical" evidence="1">
    <location>
        <begin position="250"/>
        <end position="277"/>
    </location>
</feature>
<dbReference type="RefSeq" id="XP_004509233.1">
    <property type="nucleotide sequence ID" value="XM_004509176.3"/>
</dbReference>
<keyword evidence="2" id="KW-0732">Signal</keyword>
<keyword evidence="1" id="KW-0812">Transmembrane</keyword>
<dbReference type="PROSITE" id="PS00109">
    <property type="entry name" value="PROTEIN_KINASE_TYR"/>
    <property type="match status" value="1"/>
</dbReference>
<reference evidence="4" key="1">
    <citation type="journal article" date="2013" name="Nat. Biotechnol.">
        <title>Draft genome sequence of chickpea (Cicer arietinum) provides a resource for trait improvement.</title>
        <authorList>
            <person name="Varshney R.K."/>
            <person name="Song C."/>
            <person name="Saxena R.K."/>
            <person name="Azam S."/>
            <person name="Yu S."/>
            <person name="Sharpe A.G."/>
            <person name="Cannon S."/>
            <person name="Baek J."/>
            <person name="Rosen B.D."/>
            <person name="Tar'an B."/>
            <person name="Millan T."/>
            <person name="Zhang X."/>
            <person name="Ramsay L.D."/>
            <person name="Iwata A."/>
            <person name="Wang Y."/>
            <person name="Nelson W."/>
            <person name="Farmer A.D."/>
            <person name="Gaur P.M."/>
            <person name="Soderlund C."/>
            <person name="Penmetsa R.V."/>
            <person name="Xu C."/>
            <person name="Bharti A.K."/>
            <person name="He W."/>
            <person name="Winter P."/>
            <person name="Zhao S."/>
            <person name="Hane J.K."/>
            <person name="Carrasquilla-Garcia N."/>
            <person name="Condie J.A."/>
            <person name="Upadhyaya H.D."/>
            <person name="Luo M.C."/>
            <person name="Thudi M."/>
            <person name="Gowda C.L."/>
            <person name="Singh N.P."/>
            <person name="Lichtenzveig J."/>
            <person name="Gali K.K."/>
            <person name="Rubio J."/>
            <person name="Nadarajan N."/>
            <person name="Dolezel J."/>
            <person name="Bansal K.C."/>
            <person name="Xu X."/>
            <person name="Edwards D."/>
            <person name="Zhang G."/>
            <person name="Kahl G."/>
            <person name="Gil J."/>
            <person name="Singh K.B."/>
            <person name="Datta S.K."/>
            <person name="Jackson S.A."/>
            <person name="Wang J."/>
            <person name="Cook D.R."/>
        </authorList>
    </citation>
    <scope>NUCLEOTIDE SEQUENCE [LARGE SCALE GENOMIC DNA]</scope>
    <source>
        <strain evidence="4">cv. CDC Frontier</strain>
    </source>
</reference>
<reference evidence="5" key="2">
    <citation type="submission" date="2025-08" db="UniProtKB">
        <authorList>
            <consortium name="RefSeq"/>
        </authorList>
    </citation>
    <scope>IDENTIFICATION</scope>
    <source>
        <tissue evidence="5">Etiolated seedlings</tissue>
    </source>
</reference>
<feature type="chain" id="PRO_5010359898" evidence="2">
    <location>
        <begin position="33"/>
        <end position="603"/>
    </location>
</feature>
<feature type="domain" description="Protein kinase" evidence="3">
    <location>
        <begin position="299"/>
        <end position="573"/>
    </location>
</feature>
<dbReference type="GO" id="GO:0005524">
    <property type="term" value="F:ATP binding"/>
    <property type="evidence" value="ECO:0007669"/>
    <property type="project" value="InterPro"/>
</dbReference>
<keyword evidence="1" id="KW-0472">Membrane</keyword>
<dbReference type="SUPFAM" id="SSF56112">
    <property type="entry name" value="Protein kinase-like (PK-like)"/>
    <property type="match status" value="1"/>
</dbReference>
<dbReference type="InterPro" id="IPR059144">
    <property type="entry name" value="NFP_LysM3"/>
</dbReference>
<dbReference type="InterPro" id="IPR001245">
    <property type="entry name" value="Ser-Thr/Tyr_kinase_cat_dom"/>
</dbReference>
<sequence>MVSSFLPSHTLFFALMFFSATHILLQLPQINGTNFSHPLNSPPSCHTYAAYHAHSPNFLTLTSISDIFDTSPLSIARASNIKDENKELIPGQLLLVPITCACSGNGNYSSANISHFIKQGESYYYLSTISFQNLTNWQTVEDSNPNLNPYLLKLGTKIVIPLLCKCPSNYQFEKGIEYVITYVWQPNDNVTLVASKFGALPHDIITANANNFGQNFTTATNLPVFIPVTNLPVISQSYYYSSERKRSNHFPIIIAIGMSLVCTLLISLSLMVCVYCWRKRKACENRCVPSVEIANKLISEISNYVSKPKVYQVDIIMEATMNLNEQCKIGESVYKGKIDGLVLAVKNVKEKVTVTEELMILQKVNHTNLVKLIGVSSGYDGNHFLVYEYAENGSLYNWLFSEFSTSSSSGVFLTWSQRLSIAVDVAMGLQYMHEHTQPRIVHRDITSSNILLNSNFKAKIANFSAARTTKDPMITKVDVFAYGVVLLELLTGKKSLSYSENGEVNMSWKDIREIFDIEEKRDERLRRWIDPLLGRFFNVVEVLSLASIAVNCTKEQPLSRPTMGEVVLSLSLLTQHSTTTLERSWNFGLDLEDTGMVTPITAR</sequence>
<dbReference type="PROSITE" id="PS50011">
    <property type="entry name" value="PROTEIN_KINASE_DOM"/>
    <property type="match status" value="1"/>
</dbReference>
<dbReference type="Pfam" id="PF23446">
    <property type="entry name" value="LysM1_NFP_LYK"/>
    <property type="match status" value="1"/>
</dbReference>
<dbReference type="AlphaFoldDB" id="A0A1S2YSJ3"/>
<protein>
    <submittedName>
        <fullName evidence="5">Serine/threonine receptor-like kinase NFP</fullName>
    </submittedName>
</protein>
<dbReference type="InterPro" id="IPR052611">
    <property type="entry name" value="Plant_RLK_LysM"/>
</dbReference>
<proteinExistence type="predicted"/>
<evidence type="ECO:0000259" key="3">
    <source>
        <dbReference type="PROSITE" id="PS50011"/>
    </source>
</evidence>
<dbReference type="Gene3D" id="1.10.510.10">
    <property type="entry name" value="Transferase(Phosphotransferase) domain 1"/>
    <property type="match status" value="2"/>
</dbReference>
<dbReference type="InterPro" id="IPR000719">
    <property type="entry name" value="Prot_kinase_dom"/>
</dbReference>
<dbReference type="eggNOG" id="ENOG502QQTK">
    <property type="taxonomic scope" value="Eukaryota"/>
</dbReference>
<organism evidence="4 5">
    <name type="scientific">Cicer arietinum</name>
    <name type="common">Chickpea</name>
    <name type="synonym">Garbanzo</name>
    <dbReference type="NCBI Taxonomy" id="3827"/>
    <lineage>
        <taxon>Eukaryota</taxon>
        <taxon>Viridiplantae</taxon>
        <taxon>Streptophyta</taxon>
        <taxon>Embryophyta</taxon>
        <taxon>Tracheophyta</taxon>
        <taxon>Spermatophyta</taxon>
        <taxon>Magnoliopsida</taxon>
        <taxon>eudicotyledons</taxon>
        <taxon>Gunneridae</taxon>
        <taxon>Pentapetalae</taxon>
        <taxon>rosids</taxon>
        <taxon>fabids</taxon>
        <taxon>Fabales</taxon>
        <taxon>Fabaceae</taxon>
        <taxon>Papilionoideae</taxon>
        <taxon>50 kb inversion clade</taxon>
        <taxon>NPAAA clade</taxon>
        <taxon>Hologalegina</taxon>
        <taxon>IRL clade</taxon>
        <taxon>Cicereae</taxon>
        <taxon>Cicer</taxon>
    </lineage>
</organism>
<feature type="signal peptide" evidence="2">
    <location>
        <begin position="1"/>
        <end position="32"/>
    </location>
</feature>
<dbReference type="Pfam" id="PF23462">
    <property type="entry name" value="LysM3_NFP"/>
    <property type="match status" value="1"/>
</dbReference>
<evidence type="ECO:0000256" key="1">
    <source>
        <dbReference type="SAM" id="Phobius"/>
    </source>
</evidence>
<evidence type="ECO:0000313" key="5">
    <source>
        <dbReference type="RefSeq" id="XP_004509233.1"/>
    </source>
</evidence>
<gene>
    <name evidence="5" type="primary">LOC101506677</name>
</gene>
<dbReference type="GO" id="GO:0004672">
    <property type="term" value="F:protein kinase activity"/>
    <property type="evidence" value="ECO:0007669"/>
    <property type="project" value="InterPro"/>
</dbReference>
<dbReference type="KEGG" id="cam:101506677"/>
<dbReference type="PANTHER" id="PTHR45927">
    <property type="entry name" value="LYSM-DOMAIN RECEPTOR-LIKE KINASE-RELATED"/>
    <property type="match status" value="1"/>
</dbReference>
<dbReference type="InterPro" id="IPR008266">
    <property type="entry name" value="Tyr_kinase_AS"/>
</dbReference>